<comment type="caution">
    <text evidence="1">The sequence shown here is derived from an EMBL/GenBank/DDBJ whole genome shotgun (WGS) entry which is preliminary data.</text>
</comment>
<evidence type="ECO:0000313" key="1">
    <source>
        <dbReference type="EMBL" id="KAG8089099.1"/>
    </source>
</evidence>
<protein>
    <recommendedName>
        <fullName evidence="3">NAC domain-containing protein</fullName>
    </recommendedName>
</protein>
<keyword evidence="2" id="KW-1185">Reference proteome</keyword>
<dbReference type="Proteomes" id="UP000729402">
    <property type="component" value="Unassembled WGS sequence"/>
</dbReference>
<accession>A0A8J6BKT5</accession>
<dbReference type="OrthoDB" id="696608at2759"/>
<proteinExistence type="predicted"/>
<evidence type="ECO:0008006" key="3">
    <source>
        <dbReference type="Google" id="ProtNLM"/>
    </source>
</evidence>
<dbReference type="AlphaFoldDB" id="A0A8J6BKT5"/>
<reference evidence="1" key="1">
    <citation type="journal article" date="2021" name="bioRxiv">
        <title>Whole Genome Assembly and Annotation of Northern Wild Rice, Zizania palustris L., Supports a Whole Genome Duplication in the Zizania Genus.</title>
        <authorList>
            <person name="Haas M."/>
            <person name="Kono T."/>
            <person name="Macchietto M."/>
            <person name="Millas R."/>
            <person name="McGilp L."/>
            <person name="Shao M."/>
            <person name="Duquette J."/>
            <person name="Hirsch C.N."/>
            <person name="Kimball J."/>
        </authorList>
    </citation>
    <scope>NUCLEOTIDE SEQUENCE</scope>
    <source>
        <tissue evidence="1">Fresh leaf tissue</tissue>
    </source>
</reference>
<organism evidence="1 2">
    <name type="scientific">Zizania palustris</name>
    <name type="common">Northern wild rice</name>
    <dbReference type="NCBI Taxonomy" id="103762"/>
    <lineage>
        <taxon>Eukaryota</taxon>
        <taxon>Viridiplantae</taxon>
        <taxon>Streptophyta</taxon>
        <taxon>Embryophyta</taxon>
        <taxon>Tracheophyta</taxon>
        <taxon>Spermatophyta</taxon>
        <taxon>Magnoliopsida</taxon>
        <taxon>Liliopsida</taxon>
        <taxon>Poales</taxon>
        <taxon>Poaceae</taxon>
        <taxon>BOP clade</taxon>
        <taxon>Oryzoideae</taxon>
        <taxon>Oryzeae</taxon>
        <taxon>Zizaniinae</taxon>
        <taxon>Zizania</taxon>
    </lineage>
</organism>
<gene>
    <name evidence="1" type="ORF">GUJ93_ZPchr0011g28045</name>
</gene>
<reference evidence="1" key="2">
    <citation type="submission" date="2021-02" db="EMBL/GenBank/DDBJ databases">
        <authorList>
            <person name="Kimball J.A."/>
            <person name="Haas M.W."/>
            <person name="Macchietto M."/>
            <person name="Kono T."/>
            <person name="Duquette J."/>
            <person name="Shao M."/>
        </authorList>
    </citation>
    <scope>NUCLEOTIDE SEQUENCE</scope>
    <source>
        <tissue evidence="1">Fresh leaf tissue</tissue>
    </source>
</reference>
<sequence length="89" mass="10220">MDHVKKMFKLGFRFEPSAEDLVTARRVDLTSREIMNVTRAKIGKTKVFGFQNGGRYTDWLMEEHHSCLQESVAGDEEPVICKIYVSPRG</sequence>
<evidence type="ECO:0000313" key="2">
    <source>
        <dbReference type="Proteomes" id="UP000729402"/>
    </source>
</evidence>
<dbReference type="EMBL" id="JAAALK010000081">
    <property type="protein sequence ID" value="KAG8089099.1"/>
    <property type="molecule type" value="Genomic_DNA"/>
</dbReference>
<name>A0A8J6BKT5_ZIZPA</name>